<dbReference type="InterPro" id="IPR027417">
    <property type="entry name" value="P-loop_NTPase"/>
</dbReference>
<dbReference type="FunFam" id="3.40.50.300:FF:000011">
    <property type="entry name" value="Putative ABC transporter ATP-binding component"/>
    <property type="match status" value="1"/>
</dbReference>
<keyword evidence="2" id="KW-0677">Repeat</keyword>
<dbReference type="SMART" id="SM00382">
    <property type="entry name" value="AAA"/>
    <property type="match status" value="2"/>
</dbReference>
<dbReference type="Gene3D" id="1.10.287.380">
    <property type="entry name" value="Valyl-tRNA synthetase, C-terminal domain"/>
    <property type="match status" value="1"/>
</dbReference>
<feature type="domain" description="ABC transporter" evidence="8">
    <location>
        <begin position="4"/>
        <end position="248"/>
    </location>
</feature>
<comment type="similarity">
    <text evidence="5">Belongs to the ABC transporter superfamily. ABCF family. YheS subfamily.</text>
</comment>
<gene>
    <name evidence="9" type="ORF">MESMUL_12470</name>
</gene>
<accession>A0A401LN51</accession>
<dbReference type="InterPro" id="IPR032524">
    <property type="entry name" value="ABC_tran_C"/>
</dbReference>
<evidence type="ECO:0000313" key="9">
    <source>
        <dbReference type="EMBL" id="GBO93893.1"/>
    </source>
</evidence>
<keyword evidence="3" id="KW-0547">Nucleotide-binding</keyword>
<evidence type="ECO:0000256" key="6">
    <source>
        <dbReference type="ARBA" id="ARBA00069073"/>
    </source>
</evidence>
<dbReference type="Gene3D" id="3.40.50.300">
    <property type="entry name" value="P-loop containing nucleotide triphosphate hydrolases"/>
    <property type="match status" value="2"/>
</dbReference>
<dbReference type="SUPFAM" id="SSF52540">
    <property type="entry name" value="P-loop containing nucleoside triphosphate hydrolases"/>
    <property type="match status" value="2"/>
</dbReference>
<dbReference type="PROSITE" id="PS50893">
    <property type="entry name" value="ABC_TRANSPORTER_2"/>
    <property type="match status" value="2"/>
</dbReference>
<accession>A0A388SE23</accession>
<reference evidence="9 10" key="1">
    <citation type="journal article" date="2018" name="Int. J. Syst. Evol. Microbiol.">
        <title>Mesosutterella multiformis gen. nov., sp. nov., a member of the family Sutterellaceae and Sutterella megalosphaeroides sp. nov., isolated from human faeces.</title>
        <authorList>
            <person name="Sakamoto M."/>
            <person name="Ikeyama N."/>
            <person name="Kunihiro T."/>
            <person name="Iino T."/>
            <person name="Yuki M."/>
            <person name="Ohkuma M."/>
        </authorList>
    </citation>
    <scope>NUCLEOTIDE SEQUENCE [LARGE SCALE GENOMIC DNA]</scope>
    <source>
        <strain evidence="9 10">4NBBH2</strain>
    </source>
</reference>
<organism evidence="9 10">
    <name type="scientific">Mesosutterella multiformis</name>
    <dbReference type="NCBI Taxonomy" id="2259133"/>
    <lineage>
        <taxon>Bacteria</taxon>
        <taxon>Pseudomonadati</taxon>
        <taxon>Pseudomonadota</taxon>
        <taxon>Betaproteobacteria</taxon>
        <taxon>Burkholderiales</taxon>
        <taxon>Sutterellaceae</taxon>
        <taxon>Mesosutterella</taxon>
    </lineage>
</organism>
<dbReference type="AlphaFoldDB" id="A0A388SE23"/>
<dbReference type="InterPro" id="IPR050611">
    <property type="entry name" value="ABCF"/>
</dbReference>
<dbReference type="InterPro" id="IPR003439">
    <property type="entry name" value="ABC_transporter-like_ATP-bd"/>
</dbReference>
<keyword evidence="1" id="KW-0472">Membrane</keyword>
<evidence type="ECO:0000256" key="3">
    <source>
        <dbReference type="ARBA" id="ARBA00022741"/>
    </source>
</evidence>
<feature type="domain" description="ABC transporter" evidence="8">
    <location>
        <begin position="315"/>
        <end position="529"/>
    </location>
</feature>
<dbReference type="Pfam" id="PF00005">
    <property type="entry name" value="ABC_tran"/>
    <property type="match status" value="2"/>
</dbReference>
<dbReference type="Pfam" id="PF16326">
    <property type="entry name" value="ABC_tran_CTD"/>
    <property type="match status" value="1"/>
</dbReference>
<dbReference type="InterPro" id="IPR017871">
    <property type="entry name" value="ABC_transporter-like_CS"/>
</dbReference>
<dbReference type="PROSITE" id="PS00211">
    <property type="entry name" value="ABC_TRANSPORTER_1"/>
    <property type="match status" value="2"/>
</dbReference>
<proteinExistence type="inferred from homology"/>
<evidence type="ECO:0000259" key="8">
    <source>
        <dbReference type="PROSITE" id="PS50893"/>
    </source>
</evidence>
<dbReference type="PANTHER" id="PTHR19211:SF14">
    <property type="entry name" value="ATP-BINDING CASSETTE SUB-FAMILY F MEMBER 1"/>
    <property type="match status" value="1"/>
</dbReference>
<keyword evidence="4 9" id="KW-0067">ATP-binding</keyword>
<dbReference type="Pfam" id="PF12848">
    <property type="entry name" value="ABC_tran_Xtn"/>
    <property type="match status" value="1"/>
</dbReference>
<dbReference type="FunFam" id="3.40.50.300:FF:002053">
    <property type="entry name" value="ABC transporter ATP-binding protein"/>
    <property type="match status" value="1"/>
</dbReference>
<dbReference type="InterPro" id="IPR037118">
    <property type="entry name" value="Val-tRNA_synth_C_sf"/>
</dbReference>
<dbReference type="PANTHER" id="PTHR19211">
    <property type="entry name" value="ATP-BINDING TRANSPORT PROTEIN-RELATED"/>
    <property type="match status" value="1"/>
</dbReference>
<comment type="caution">
    <text evidence="9">The sequence shown here is derived from an EMBL/GenBank/DDBJ whole genome shotgun (WGS) entry which is preliminary data.</text>
</comment>
<evidence type="ECO:0000256" key="1">
    <source>
        <dbReference type="ARBA" id="ARBA00022475"/>
    </source>
</evidence>
<dbReference type="InterPro" id="IPR032781">
    <property type="entry name" value="ABC_tran_Xtn"/>
</dbReference>
<keyword evidence="10" id="KW-1185">Reference proteome</keyword>
<dbReference type="GO" id="GO:0005524">
    <property type="term" value="F:ATP binding"/>
    <property type="evidence" value="ECO:0007669"/>
    <property type="project" value="UniProtKB-KW"/>
</dbReference>
<evidence type="ECO:0000313" key="10">
    <source>
        <dbReference type="Proteomes" id="UP000266091"/>
    </source>
</evidence>
<protein>
    <recommendedName>
        <fullName evidence="6">Probable ATP-binding protein YheS</fullName>
    </recommendedName>
</protein>
<evidence type="ECO:0000256" key="7">
    <source>
        <dbReference type="SAM" id="Coils"/>
    </source>
</evidence>
<evidence type="ECO:0000256" key="2">
    <source>
        <dbReference type="ARBA" id="ARBA00022737"/>
    </source>
</evidence>
<dbReference type="CDD" id="cd03221">
    <property type="entry name" value="ABCF_EF-3"/>
    <property type="match status" value="2"/>
</dbReference>
<dbReference type="Proteomes" id="UP000266091">
    <property type="component" value="Unassembled WGS sequence"/>
</dbReference>
<sequence length="637" mass="70452">MIVLRLIDVSLVRGVRVLYSHASVLASDGERVGLVGPNGCGKSTLFAAILGELQTEAGEIEHPAEDRIAHVAQDIEAVDMSALDFVLSGHAPLEAAKAALKAAEGSGDDMALAQAMATLAELNEGAIAANAKTILHGLGFSEEQTVLPVRDFSGGWRNRLALARALMRPADLLLLDEPTNHLDLDSVIWLEAWLKRVQATIIIISHDREFLDRAVGTIWSIEDGTIRRYAGNYSDFEAMRIERLRQQEAGARAYERTASHLQAFIDRFRYKATKARQAQSRIKMLEKLQAVEPVRAKAEWRFEFPEPERLPDHLLDAENMSLGYGDTPVLQDVSFCVRSGERIGVLGVNGAGKSTLVKGICGELPLMSGTLRRGQGLTIGYFAQHQLDSLRLDETPLQHLRRMAPDTREQELRDFLGKFRFSGDQVNELVAPMSGGEKARLALALIAWEKPNLLVLDEPTNHLDMETREALTIALSTFGGSVLIVSHDRHLLRAATETLWLVRGGHVSAYDGDLDDYAELVLSDRRDRAAAQKEENRSAAAPVVTQKEARREAAKERARIASLRKPVQKKIDAAEKRMAEIDARAAELDAQIADPAFYSGEKAQVEETLKERSALTEEKETLEAEWLELSEELESIK</sequence>
<evidence type="ECO:0000256" key="4">
    <source>
        <dbReference type="ARBA" id="ARBA00022840"/>
    </source>
</evidence>
<feature type="coiled-coil region" evidence="7">
    <location>
        <begin position="571"/>
        <end position="632"/>
    </location>
</feature>
<dbReference type="EMBL" id="BGZJ01000001">
    <property type="protein sequence ID" value="GBO93893.1"/>
    <property type="molecule type" value="Genomic_DNA"/>
</dbReference>
<name>A0A388SE23_9BURK</name>
<keyword evidence="7" id="KW-0175">Coiled coil</keyword>
<dbReference type="InterPro" id="IPR003593">
    <property type="entry name" value="AAA+_ATPase"/>
</dbReference>
<evidence type="ECO:0000256" key="5">
    <source>
        <dbReference type="ARBA" id="ARBA00061571"/>
    </source>
</evidence>
<keyword evidence="1" id="KW-1003">Cell membrane</keyword>
<dbReference type="GO" id="GO:0003677">
    <property type="term" value="F:DNA binding"/>
    <property type="evidence" value="ECO:0007669"/>
    <property type="project" value="InterPro"/>
</dbReference>
<dbReference type="GO" id="GO:0016887">
    <property type="term" value="F:ATP hydrolysis activity"/>
    <property type="evidence" value="ECO:0007669"/>
    <property type="project" value="InterPro"/>
</dbReference>